<accession>A0A3N1Y835</accession>
<keyword evidence="2" id="KW-1185">Reference proteome</keyword>
<sequence>MSRRTRFPPPRLFHVLGSGWFVQTREGVRGPFVRRELAEIHLRALRRVCCPRARLFADG</sequence>
<protein>
    <submittedName>
        <fullName evidence="1">Uncharacterized protein</fullName>
    </submittedName>
</protein>
<evidence type="ECO:0000313" key="2">
    <source>
        <dbReference type="Proteomes" id="UP000276634"/>
    </source>
</evidence>
<gene>
    <name evidence="1" type="ORF">EDC57_0894</name>
</gene>
<dbReference type="AlphaFoldDB" id="A0A3N1Y835"/>
<name>A0A3N1Y835_9GAMM</name>
<dbReference type="EMBL" id="RJVI01000001">
    <property type="protein sequence ID" value="ROR34979.1"/>
    <property type="molecule type" value="Genomic_DNA"/>
</dbReference>
<dbReference type="OrthoDB" id="6199386at2"/>
<organism evidence="1 2">
    <name type="scientific">Inmirania thermothiophila</name>
    <dbReference type="NCBI Taxonomy" id="1750597"/>
    <lineage>
        <taxon>Bacteria</taxon>
        <taxon>Pseudomonadati</taxon>
        <taxon>Pseudomonadota</taxon>
        <taxon>Gammaproteobacteria</taxon>
        <taxon>Chromatiales</taxon>
        <taxon>Ectothiorhodospiraceae</taxon>
        <taxon>Inmirania</taxon>
    </lineage>
</organism>
<proteinExistence type="predicted"/>
<reference evidence="1 2" key="1">
    <citation type="submission" date="2018-11" db="EMBL/GenBank/DDBJ databases">
        <title>Genomic Encyclopedia of Type Strains, Phase IV (KMG-IV): sequencing the most valuable type-strain genomes for metagenomic binning, comparative biology and taxonomic classification.</title>
        <authorList>
            <person name="Goeker M."/>
        </authorList>
    </citation>
    <scope>NUCLEOTIDE SEQUENCE [LARGE SCALE GENOMIC DNA]</scope>
    <source>
        <strain evidence="1 2">DSM 100275</strain>
    </source>
</reference>
<dbReference type="RefSeq" id="WP_123400602.1">
    <property type="nucleotide sequence ID" value="NZ_RJVI01000001.1"/>
</dbReference>
<dbReference type="Proteomes" id="UP000276634">
    <property type="component" value="Unassembled WGS sequence"/>
</dbReference>
<comment type="caution">
    <text evidence="1">The sequence shown here is derived from an EMBL/GenBank/DDBJ whole genome shotgun (WGS) entry which is preliminary data.</text>
</comment>
<evidence type="ECO:0000313" key="1">
    <source>
        <dbReference type="EMBL" id="ROR34979.1"/>
    </source>
</evidence>